<keyword evidence="7" id="KW-1185">Reference proteome</keyword>
<evidence type="ECO:0000256" key="2">
    <source>
        <dbReference type="ARBA" id="ARBA00022448"/>
    </source>
</evidence>
<evidence type="ECO:0000256" key="3">
    <source>
        <dbReference type="ARBA" id="ARBA00022723"/>
    </source>
</evidence>
<dbReference type="PANTHER" id="PTHR42953:SF1">
    <property type="entry name" value="METAL-BINDING PROTEIN HI_0362-RELATED"/>
    <property type="match status" value="1"/>
</dbReference>
<evidence type="ECO:0000313" key="6">
    <source>
        <dbReference type="EMBL" id="PZW32973.1"/>
    </source>
</evidence>
<accession>A0A326UKR6</accession>
<dbReference type="SUPFAM" id="SSF53807">
    <property type="entry name" value="Helical backbone' metal receptor"/>
    <property type="match status" value="1"/>
</dbReference>
<evidence type="ECO:0000256" key="1">
    <source>
        <dbReference type="ARBA" id="ARBA00004196"/>
    </source>
</evidence>
<dbReference type="InterPro" id="IPR050492">
    <property type="entry name" value="Bact_metal-bind_prot9"/>
</dbReference>
<evidence type="ECO:0000256" key="5">
    <source>
        <dbReference type="SAM" id="SignalP"/>
    </source>
</evidence>
<dbReference type="GO" id="GO:0030313">
    <property type="term" value="C:cell envelope"/>
    <property type="evidence" value="ECO:0007669"/>
    <property type="project" value="UniProtKB-SubCell"/>
</dbReference>
<dbReference type="GO" id="GO:0046872">
    <property type="term" value="F:metal ion binding"/>
    <property type="evidence" value="ECO:0007669"/>
    <property type="project" value="UniProtKB-KW"/>
</dbReference>
<evidence type="ECO:0000256" key="4">
    <source>
        <dbReference type="ARBA" id="ARBA00022729"/>
    </source>
</evidence>
<sequence>MTSLKKVVGALTLTFIFALLVSACSGENTTGSNTINVVATTNFYGNIAEQIGGKHVTVTSIITDPEVDPHEYESNVTTGKLVAQAQLVLKNGGGYDEWMDKLLSASPNENRTVVTAYDVAPTKLEENEHVWYSPANMKAVANSIAEALKKLDSTNASAYDTNLKAVNTALGQIEQKMNSIKATYAGTPIGQTESIFSYQSNPMNLKVITPEQFQEAVAEGNDPPASVVATTNKQVTNKEIKVLVYNEQTVTPLTTKLQNEAKANAIPLVSVTETMPKDKDYQNWMLDQLNALESALKTATGK</sequence>
<protein>
    <submittedName>
        <fullName evidence="6">Zinc/manganese transport system substrate-binding protein</fullName>
    </submittedName>
</protein>
<dbReference type="GO" id="GO:0030001">
    <property type="term" value="P:metal ion transport"/>
    <property type="evidence" value="ECO:0007669"/>
    <property type="project" value="InterPro"/>
</dbReference>
<proteinExistence type="predicted"/>
<dbReference type="InterPro" id="IPR006127">
    <property type="entry name" value="ZnuA-like"/>
</dbReference>
<evidence type="ECO:0000313" key="7">
    <source>
        <dbReference type="Proteomes" id="UP000248806"/>
    </source>
</evidence>
<comment type="subcellular location">
    <subcellularLocation>
        <location evidence="1">Cell envelope</location>
    </subcellularLocation>
</comment>
<dbReference type="AlphaFoldDB" id="A0A326UKR6"/>
<organism evidence="6 7">
    <name type="scientific">Thermosporothrix hazakensis</name>
    <dbReference type="NCBI Taxonomy" id="644383"/>
    <lineage>
        <taxon>Bacteria</taxon>
        <taxon>Bacillati</taxon>
        <taxon>Chloroflexota</taxon>
        <taxon>Ktedonobacteria</taxon>
        <taxon>Ktedonobacterales</taxon>
        <taxon>Thermosporotrichaceae</taxon>
        <taxon>Thermosporothrix</taxon>
    </lineage>
</organism>
<dbReference type="OrthoDB" id="9810636at2"/>
<keyword evidence="2" id="KW-0813">Transport</keyword>
<dbReference type="Proteomes" id="UP000248806">
    <property type="component" value="Unassembled WGS sequence"/>
</dbReference>
<comment type="caution">
    <text evidence="6">The sequence shown here is derived from an EMBL/GenBank/DDBJ whole genome shotgun (WGS) entry which is preliminary data.</text>
</comment>
<feature type="chain" id="PRO_5016392770" evidence="5">
    <location>
        <begin position="24"/>
        <end position="302"/>
    </location>
</feature>
<feature type="signal peptide" evidence="5">
    <location>
        <begin position="1"/>
        <end position="23"/>
    </location>
</feature>
<dbReference type="PROSITE" id="PS51257">
    <property type="entry name" value="PROKAR_LIPOPROTEIN"/>
    <property type="match status" value="1"/>
</dbReference>
<dbReference type="Pfam" id="PF01297">
    <property type="entry name" value="ZnuA"/>
    <property type="match status" value="1"/>
</dbReference>
<gene>
    <name evidence="6" type="ORF">EI42_01519</name>
</gene>
<reference evidence="6 7" key="1">
    <citation type="submission" date="2018-06" db="EMBL/GenBank/DDBJ databases">
        <title>Genomic Encyclopedia of Archaeal and Bacterial Type Strains, Phase II (KMG-II): from individual species to whole genera.</title>
        <authorList>
            <person name="Goeker M."/>
        </authorList>
    </citation>
    <scope>NUCLEOTIDE SEQUENCE [LARGE SCALE GENOMIC DNA]</scope>
    <source>
        <strain evidence="6 7">ATCC BAA-1881</strain>
    </source>
</reference>
<dbReference type="RefSeq" id="WP_111320469.1">
    <property type="nucleotide sequence ID" value="NZ_BIFX01000001.1"/>
</dbReference>
<dbReference type="Gene3D" id="3.40.50.1980">
    <property type="entry name" value="Nitrogenase molybdenum iron protein domain"/>
    <property type="match status" value="2"/>
</dbReference>
<dbReference type="EMBL" id="QKUF01000003">
    <property type="protein sequence ID" value="PZW32973.1"/>
    <property type="molecule type" value="Genomic_DNA"/>
</dbReference>
<keyword evidence="3" id="KW-0479">Metal-binding</keyword>
<keyword evidence="4 5" id="KW-0732">Signal</keyword>
<name>A0A326UKR6_THEHA</name>
<dbReference type="PANTHER" id="PTHR42953">
    <property type="entry name" value="HIGH-AFFINITY ZINC UPTAKE SYSTEM PROTEIN ZNUA-RELATED"/>
    <property type="match status" value="1"/>
</dbReference>